<comment type="caution">
    <text evidence="1">The sequence shown here is derived from an EMBL/GenBank/DDBJ whole genome shotgun (WGS) entry which is preliminary data.</text>
</comment>
<gene>
    <name evidence="1" type="ORF">CJ670_09270</name>
</gene>
<dbReference type="Gene3D" id="3.40.50.150">
    <property type="entry name" value="Vaccinia Virus protein VP39"/>
    <property type="match status" value="1"/>
</dbReference>
<dbReference type="AlphaFoldDB" id="A0A2S9TBF7"/>
<evidence type="ECO:0008006" key="3">
    <source>
        <dbReference type="Google" id="ProtNLM"/>
    </source>
</evidence>
<reference evidence="1 2" key="1">
    <citation type="submission" date="2017-09" db="EMBL/GenBank/DDBJ databases">
        <title>Reassesment of A. cryaerophilus.</title>
        <authorList>
            <person name="Perez-Cataluna A."/>
            <person name="Collado L."/>
            <person name="Salgado O."/>
            <person name="Lefinanco V."/>
            <person name="Figueras M.J."/>
        </authorList>
    </citation>
    <scope>NUCLEOTIDE SEQUENCE [LARGE SCALE GENOMIC DNA]</scope>
    <source>
        <strain evidence="1 2">LMG 9065</strain>
    </source>
</reference>
<dbReference type="PANTHER" id="PTHR43861:SF6">
    <property type="entry name" value="METHYLTRANSFERASE TYPE 11"/>
    <property type="match status" value="1"/>
</dbReference>
<evidence type="ECO:0000313" key="1">
    <source>
        <dbReference type="EMBL" id="PRM96154.1"/>
    </source>
</evidence>
<name>A0A2S9TBF7_9BACT</name>
<sequence length="255" mass="29878">MEITEKSFWEKYWGEIKLPQKVDFNFKNDRVIAETIINNVPKAKEGQTALEVGCAPGKWMILLNEKLNYNINGFEYVDVAAEKTRQNFLMCNIPENRFKVVTADFLTQIPSPIYDVVTSFGFIEHFENYDEIFQKHIEYTKKNGYIVIGFPNFRGLNYYIQLFIDKVTGSKIIENHNIDMMDKSLMEEMIENSNQELVYIDYIGGFEAGLFNSNDINNKLLKFTVKVINRFFSFIFGNTRNKYIASYLIFVIKND</sequence>
<accession>A0A2S9TBF7</accession>
<protein>
    <recommendedName>
        <fullName evidence="3">Class I SAM-dependent methyltransferase</fullName>
    </recommendedName>
</protein>
<dbReference type="SUPFAM" id="SSF53335">
    <property type="entry name" value="S-adenosyl-L-methionine-dependent methyltransferases"/>
    <property type="match status" value="1"/>
</dbReference>
<organism evidence="1 2">
    <name type="scientific">Aliarcobacter cryaerophilus</name>
    <dbReference type="NCBI Taxonomy" id="28198"/>
    <lineage>
        <taxon>Bacteria</taxon>
        <taxon>Pseudomonadati</taxon>
        <taxon>Campylobacterota</taxon>
        <taxon>Epsilonproteobacteria</taxon>
        <taxon>Campylobacterales</taxon>
        <taxon>Arcobacteraceae</taxon>
        <taxon>Aliarcobacter</taxon>
    </lineage>
</organism>
<dbReference type="CDD" id="cd02440">
    <property type="entry name" value="AdoMet_MTases"/>
    <property type="match status" value="1"/>
</dbReference>
<dbReference type="EMBL" id="NXGI01000030">
    <property type="protein sequence ID" value="PRM96154.1"/>
    <property type="molecule type" value="Genomic_DNA"/>
</dbReference>
<dbReference type="PANTHER" id="PTHR43861">
    <property type="entry name" value="TRANS-ACONITATE 2-METHYLTRANSFERASE-RELATED"/>
    <property type="match status" value="1"/>
</dbReference>
<dbReference type="Proteomes" id="UP000239151">
    <property type="component" value="Unassembled WGS sequence"/>
</dbReference>
<dbReference type="InterPro" id="IPR029063">
    <property type="entry name" value="SAM-dependent_MTases_sf"/>
</dbReference>
<proteinExistence type="predicted"/>
<evidence type="ECO:0000313" key="2">
    <source>
        <dbReference type="Proteomes" id="UP000239151"/>
    </source>
</evidence>
<dbReference type="Pfam" id="PF13489">
    <property type="entry name" value="Methyltransf_23"/>
    <property type="match status" value="1"/>
</dbReference>